<proteinExistence type="predicted"/>
<gene>
    <name evidence="2" type="ORF">PMAYCL1PPCAC_10356</name>
</gene>
<name>A0AAN5CFK9_9BILA</name>
<keyword evidence="3" id="KW-1185">Reference proteome</keyword>
<accession>A0AAN5CFK9</accession>
<dbReference type="AlphaFoldDB" id="A0AAN5CFK9"/>
<comment type="caution">
    <text evidence="2">The sequence shown here is derived from an EMBL/GenBank/DDBJ whole genome shotgun (WGS) entry which is preliminary data.</text>
</comment>
<protein>
    <submittedName>
        <fullName evidence="2">Uncharacterized protein</fullName>
    </submittedName>
</protein>
<dbReference type="Proteomes" id="UP001328107">
    <property type="component" value="Unassembled WGS sequence"/>
</dbReference>
<keyword evidence="1" id="KW-0732">Signal</keyword>
<feature type="signal peptide" evidence="1">
    <location>
        <begin position="1"/>
        <end position="21"/>
    </location>
</feature>
<reference evidence="3" key="1">
    <citation type="submission" date="2022-10" db="EMBL/GenBank/DDBJ databases">
        <title>Genome assembly of Pristionchus species.</title>
        <authorList>
            <person name="Yoshida K."/>
            <person name="Sommer R.J."/>
        </authorList>
    </citation>
    <scope>NUCLEOTIDE SEQUENCE [LARGE SCALE GENOMIC DNA]</scope>
    <source>
        <strain evidence="3">RS5460</strain>
    </source>
</reference>
<evidence type="ECO:0000313" key="2">
    <source>
        <dbReference type="EMBL" id="GMR40161.1"/>
    </source>
</evidence>
<evidence type="ECO:0000313" key="3">
    <source>
        <dbReference type="Proteomes" id="UP001328107"/>
    </source>
</evidence>
<evidence type="ECO:0000256" key="1">
    <source>
        <dbReference type="SAM" id="SignalP"/>
    </source>
</evidence>
<feature type="non-terminal residue" evidence="2">
    <location>
        <position position="1"/>
    </location>
</feature>
<dbReference type="EMBL" id="BTRK01000003">
    <property type="protein sequence ID" value="GMR40161.1"/>
    <property type="molecule type" value="Genomic_DNA"/>
</dbReference>
<feature type="chain" id="PRO_5042956868" evidence="1">
    <location>
        <begin position="22"/>
        <end position="61"/>
    </location>
</feature>
<sequence length="61" mass="6976">VLPNWSLELTIFSYLLRSLRSVIVEMGGPNCEKSTIIRLDPSHHFTSILRNAEFDTSKDAR</sequence>
<organism evidence="2 3">
    <name type="scientific">Pristionchus mayeri</name>
    <dbReference type="NCBI Taxonomy" id="1317129"/>
    <lineage>
        <taxon>Eukaryota</taxon>
        <taxon>Metazoa</taxon>
        <taxon>Ecdysozoa</taxon>
        <taxon>Nematoda</taxon>
        <taxon>Chromadorea</taxon>
        <taxon>Rhabditida</taxon>
        <taxon>Rhabditina</taxon>
        <taxon>Diplogasteromorpha</taxon>
        <taxon>Diplogasteroidea</taxon>
        <taxon>Neodiplogasteridae</taxon>
        <taxon>Pristionchus</taxon>
    </lineage>
</organism>